<organism evidence="1 2">
    <name type="scientific">Leucogyrophana mollusca</name>
    <dbReference type="NCBI Taxonomy" id="85980"/>
    <lineage>
        <taxon>Eukaryota</taxon>
        <taxon>Fungi</taxon>
        <taxon>Dikarya</taxon>
        <taxon>Basidiomycota</taxon>
        <taxon>Agaricomycotina</taxon>
        <taxon>Agaricomycetes</taxon>
        <taxon>Agaricomycetidae</taxon>
        <taxon>Boletales</taxon>
        <taxon>Boletales incertae sedis</taxon>
        <taxon>Leucogyrophana</taxon>
    </lineage>
</organism>
<proteinExistence type="predicted"/>
<evidence type="ECO:0000313" key="2">
    <source>
        <dbReference type="Proteomes" id="UP000790709"/>
    </source>
</evidence>
<protein>
    <submittedName>
        <fullName evidence="1">Uncharacterized protein</fullName>
    </submittedName>
</protein>
<accession>A0ACB8AXN9</accession>
<comment type="caution">
    <text evidence="1">The sequence shown here is derived from an EMBL/GenBank/DDBJ whole genome shotgun (WGS) entry which is preliminary data.</text>
</comment>
<sequence>MRERDSHSTPFLSAPAHNPRSEPTTTASIQYSQTTVASSYGSPSIRTSPPTTEVRFHEDAGVRLDGGRNQVVDIPPEYQEYSD</sequence>
<gene>
    <name evidence="1" type="ORF">BV22DRAFT_1042227</name>
</gene>
<name>A0ACB8AXN9_9AGAM</name>
<evidence type="ECO:0000313" key="1">
    <source>
        <dbReference type="EMBL" id="KAH7917734.1"/>
    </source>
</evidence>
<keyword evidence="2" id="KW-1185">Reference proteome</keyword>
<dbReference type="Proteomes" id="UP000790709">
    <property type="component" value="Unassembled WGS sequence"/>
</dbReference>
<reference evidence="1" key="1">
    <citation type="journal article" date="2021" name="New Phytol.">
        <title>Evolutionary innovations through gain and loss of genes in the ectomycorrhizal Boletales.</title>
        <authorList>
            <person name="Wu G."/>
            <person name="Miyauchi S."/>
            <person name="Morin E."/>
            <person name="Kuo A."/>
            <person name="Drula E."/>
            <person name="Varga T."/>
            <person name="Kohler A."/>
            <person name="Feng B."/>
            <person name="Cao Y."/>
            <person name="Lipzen A."/>
            <person name="Daum C."/>
            <person name="Hundley H."/>
            <person name="Pangilinan J."/>
            <person name="Johnson J."/>
            <person name="Barry K."/>
            <person name="LaButti K."/>
            <person name="Ng V."/>
            <person name="Ahrendt S."/>
            <person name="Min B."/>
            <person name="Choi I.G."/>
            <person name="Park H."/>
            <person name="Plett J.M."/>
            <person name="Magnuson J."/>
            <person name="Spatafora J.W."/>
            <person name="Nagy L.G."/>
            <person name="Henrissat B."/>
            <person name="Grigoriev I.V."/>
            <person name="Yang Z.L."/>
            <person name="Xu J."/>
            <person name="Martin F.M."/>
        </authorList>
    </citation>
    <scope>NUCLEOTIDE SEQUENCE</scope>
    <source>
        <strain evidence="1">KUC20120723A-06</strain>
    </source>
</reference>
<dbReference type="EMBL" id="MU266952">
    <property type="protein sequence ID" value="KAH7917734.1"/>
    <property type="molecule type" value="Genomic_DNA"/>
</dbReference>